<evidence type="ECO:0000256" key="4">
    <source>
        <dbReference type="ARBA" id="ARBA00022771"/>
    </source>
</evidence>
<evidence type="ECO:0000256" key="5">
    <source>
        <dbReference type="ARBA" id="ARBA00022833"/>
    </source>
</evidence>
<dbReference type="OrthoDB" id="7758429at2759"/>
<evidence type="ECO:0000313" key="13">
    <source>
        <dbReference type="Proteomes" id="UP000682892"/>
    </source>
</evidence>
<dbReference type="InterPro" id="IPR013087">
    <property type="entry name" value="Znf_C2H2_type"/>
</dbReference>
<keyword evidence="6" id="KW-0539">Nucleus</keyword>
<dbReference type="Gene3D" id="3.40.1800.20">
    <property type="match status" value="1"/>
</dbReference>
<dbReference type="EMBL" id="CH477631">
    <property type="protein sequence ID" value="EAT38074.1"/>
    <property type="molecule type" value="Genomic_DNA"/>
</dbReference>
<dbReference type="InterPro" id="IPR012934">
    <property type="entry name" value="Znf_AD"/>
</dbReference>
<reference evidence="12" key="2">
    <citation type="journal article" date="2007" name="Science">
        <title>Genome sequence of Aedes aegypti, a major arbovirus vector.</title>
        <authorList>
            <person name="Nene V."/>
            <person name="Wortman J.R."/>
            <person name="Lawson D."/>
            <person name="Haas B."/>
            <person name="Kodira C."/>
            <person name="Tu Z.J."/>
            <person name="Loftus B."/>
            <person name="Xi Z."/>
            <person name="Megy K."/>
            <person name="Grabherr M."/>
            <person name="Ren Q."/>
            <person name="Zdobnov E.M."/>
            <person name="Lobo N.F."/>
            <person name="Campbell K.S."/>
            <person name="Brown S.E."/>
            <person name="Bonaldo M.F."/>
            <person name="Zhu J."/>
            <person name="Sinkins S.P."/>
            <person name="Hogenkamp D.G."/>
            <person name="Amedeo P."/>
            <person name="Arensburger P."/>
            <person name="Atkinson P.W."/>
            <person name="Bidwell S."/>
            <person name="Biedler J."/>
            <person name="Birney E."/>
            <person name="Bruggner R.V."/>
            <person name="Costas J."/>
            <person name="Coy M.R."/>
            <person name="Crabtree J."/>
            <person name="Crawford M."/>
            <person name="Debruyn B."/>
            <person name="Decaprio D."/>
            <person name="Eiglmeier K."/>
            <person name="Eisenstadt E."/>
            <person name="El-Dorry H."/>
            <person name="Gelbart W.M."/>
            <person name="Gomes S.L."/>
            <person name="Hammond M."/>
            <person name="Hannick L.I."/>
            <person name="Hogan J.R."/>
            <person name="Holmes M.H."/>
            <person name="Jaffe D."/>
            <person name="Johnston J.S."/>
            <person name="Kennedy R.C."/>
            <person name="Koo H."/>
            <person name="Kravitz S."/>
            <person name="Kriventseva E.V."/>
            <person name="Kulp D."/>
            <person name="Labutti K."/>
            <person name="Lee E."/>
            <person name="Li S."/>
            <person name="Lovin D.D."/>
            <person name="Mao C."/>
            <person name="Mauceli E."/>
            <person name="Menck C.F."/>
            <person name="Miller J.R."/>
            <person name="Montgomery P."/>
            <person name="Mori A."/>
            <person name="Nascimento A.L."/>
            <person name="Naveira H.F."/>
            <person name="Nusbaum C."/>
            <person name="O'leary S."/>
            <person name="Orvis J."/>
            <person name="Pertea M."/>
            <person name="Quesneville H."/>
            <person name="Reidenbach K.R."/>
            <person name="Rogers Y.H."/>
            <person name="Roth C.W."/>
            <person name="Schneider J.R."/>
            <person name="Schatz M."/>
            <person name="Shumway M."/>
            <person name="Stanke M."/>
            <person name="Stinson E.O."/>
            <person name="Tubio J.M."/>
            <person name="Vanzee J.P."/>
            <person name="Verjovski-Almeida S."/>
            <person name="Werner D."/>
            <person name="White O."/>
            <person name="Wyder S."/>
            <person name="Zeng Q."/>
            <person name="Zhao Q."/>
            <person name="Zhao Y."/>
            <person name="Hill C.A."/>
            <person name="Raikhel A.S."/>
            <person name="Soares M.B."/>
            <person name="Knudson D.L."/>
            <person name="Lee N.H."/>
            <person name="Galagan J."/>
            <person name="Salzberg S.L."/>
            <person name="Paulsen I.T."/>
            <person name="Dimopoulos G."/>
            <person name="Collins F.H."/>
            <person name="Birren B."/>
            <person name="Fraser-Liggett C.M."/>
            <person name="Severson D.W."/>
        </authorList>
    </citation>
    <scope>NUCLEOTIDE SEQUENCE [LARGE SCALE GENOMIC DNA]</scope>
    <source>
        <strain evidence="12">Liverpool</strain>
    </source>
</reference>
<feature type="binding site" evidence="8">
    <location>
        <position position="57"/>
    </location>
    <ligand>
        <name>Zn(2+)</name>
        <dbReference type="ChEBI" id="CHEBI:29105"/>
    </ligand>
</feature>
<dbReference type="KEGG" id="aag:5572740"/>
<sequence length="575" mass="66758">MGGIDVENVCRLCCVNKGRLRSIFERAPNESLPLHKIITDVTRLEVELEDGLPNQICRACVITLGKMHKTILKYRANDGKFRQMLSSNPVPQVEIKEEEVDIEQLEETFLQEITIEPIRIKEEQAEDETYLNYERLEESKESDVSDAEAKPPDQAEDGSETDTADEAVQCMANEKKIKESKIPARKEPVTAKPSTYPRMVPYRRYYYDDDPKRPRRDDYKCYICKNRSHGTPEALSLHLNTCHTDLLPYTCTECVMEEVVIKSTLALNNHKRQHLNPLKCEHCDRRYSCKNNLAMHVQLYHSDNNSSLTCEHCGKVCASKPSLHHHMKLHTTAAACEICGKVFKERSKLKRHIQNRHEKLRKYECHICKKKLSTIHSVHIHIKSFHSEKKFKCSYCSKLFGTEVAQRMHEKKHLNNPKFEPQKNWTEYYTILEEDKHKPRLTQRKKCNLCGHVTRNIATHLGSKHFPTEYRCHICGAVFKKKASFEIHVQDHEHGKAHRCPICGREFSERRHLIEHLRTKKHREHPLAVALLSTVKKTIKTASSTKKKEAKSDDEGESVQEEVQTDFDIATDSFM</sequence>
<feature type="compositionally biased region" description="Basic and acidic residues" evidence="9">
    <location>
        <begin position="137"/>
        <end position="153"/>
    </location>
</feature>
<evidence type="ECO:0000256" key="8">
    <source>
        <dbReference type="PROSITE-ProRule" id="PRU01263"/>
    </source>
</evidence>
<dbReference type="Pfam" id="PF07776">
    <property type="entry name" value="zf-AD"/>
    <property type="match status" value="1"/>
</dbReference>
<evidence type="ECO:0000256" key="9">
    <source>
        <dbReference type="SAM" id="MobiDB-lite"/>
    </source>
</evidence>
<evidence type="ECO:0000256" key="6">
    <source>
        <dbReference type="ARBA" id="ARBA00023242"/>
    </source>
</evidence>
<dbReference type="GO" id="GO:0000981">
    <property type="term" value="F:DNA-binding transcription factor activity, RNA polymerase II-specific"/>
    <property type="evidence" value="ECO:0007669"/>
    <property type="project" value="TreeGrafter"/>
</dbReference>
<dbReference type="GO" id="GO:0008270">
    <property type="term" value="F:zinc ion binding"/>
    <property type="evidence" value="ECO:0007669"/>
    <property type="project" value="UniProtKB-UniRule"/>
</dbReference>
<dbReference type="PROSITE" id="PS00028">
    <property type="entry name" value="ZINC_FINGER_C2H2_1"/>
    <property type="match status" value="7"/>
</dbReference>
<keyword evidence="4 7" id="KW-0863">Zinc-finger</keyword>
<dbReference type="InterPro" id="IPR036236">
    <property type="entry name" value="Znf_C2H2_sf"/>
</dbReference>
<feature type="domain" description="C2H2-type" evidence="10">
    <location>
        <begin position="308"/>
        <end position="335"/>
    </location>
</feature>
<feature type="domain" description="ZAD" evidence="11">
    <location>
        <begin position="8"/>
        <end position="84"/>
    </location>
</feature>
<keyword evidence="2 8" id="KW-0479">Metal-binding</keyword>
<dbReference type="SMART" id="SM00355">
    <property type="entry name" value="ZnF_C2H2"/>
    <property type="match status" value="10"/>
</dbReference>
<comment type="subcellular location">
    <subcellularLocation>
        <location evidence="1">Nucleus</location>
    </subcellularLocation>
</comment>
<dbReference type="PROSITE" id="PS50157">
    <property type="entry name" value="ZINC_FINGER_C2H2_2"/>
    <property type="match status" value="7"/>
</dbReference>
<dbReference type="PROSITE" id="PS51915">
    <property type="entry name" value="ZAD"/>
    <property type="match status" value="1"/>
</dbReference>
<evidence type="ECO:0000259" key="11">
    <source>
        <dbReference type="PROSITE" id="PS51915"/>
    </source>
</evidence>
<dbReference type="Pfam" id="PF00096">
    <property type="entry name" value="zf-C2H2"/>
    <property type="match status" value="2"/>
</dbReference>
<feature type="domain" description="C2H2-type" evidence="10">
    <location>
        <begin position="391"/>
        <end position="418"/>
    </location>
</feature>
<feature type="domain" description="C2H2-type" evidence="10">
    <location>
        <begin position="363"/>
        <end position="391"/>
    </location>
</feature>
<dbReference type="OMA" id="QVECHIC"/>
<dbReference type="Proteomes" id="UP000682892">
    <property type="component" value="Chromosome 1"/>
</dbReference>
<feature type="domain" description="C2H2-type" evidence="10">
    <location>
        <begin position="278"/>
        <end position="306"/>
    </location>
</feature>
<feature type="region of interest" description="Disordered" evidence="9">
    <location>
        <begin position="137"/>
        <end position="164"/>
    </location>
</feature>
<evidence type="ECO:0000256" key="3">
    <source>
        <dbReference type="ARBA" id="ARBA00022737"/>
    </source>
</evidence>
<evidence type="ECO:0000259" key="10">
    <source>
        <dbReference type="PROSITE" id="PS50157"/>
    </source>
</evidence>
<organism evidence="12 13">
    <name type="scientific">Aedes aegypti</name>
    <name type="common">Yellowfever mosquito</name>
    <name type="synonym">Culex aegypti</name>
    <dbReference type="NCBI Taxonomy" id="7159"/>
    <lineage>
        <taxon>Eukaryota</taxon>
        <taxon>Metazoa</taxon>
        <taxon>Ecdysozoa</taxon>
        <taxon>Arthropoda</taxon>
        <taxon>Hexapoda</taxon>
        <taxon>Insecta</taxon>
        <taxon>Pterygota</taxon>
        <taxon>Neoptera</taxon>
        <taxon>Endopterygota</taxon>
        <taxon>Diptera</taxon>
        <taxon>Nematocera</taxon>
        <taxon>Culicoidea</taxon>
        <taxon>Culicidae</taxon>
        <taxon>Culicinae</taxon>
        <taxon>Aedini</taxon>
        <taxon>Aedes</taxon>
        <taxon>Stegomyia</taxon>
    </lineage>
</organism>
<dbReference type="SUPFAM" id="SSF57667">
    <property type="entry name" value="beta-beta-alpha zinc fingers"/>
    <property type="match status" value="4"/>
</dbReference>
<feature type="compositionally biased region" description="Acidic residues" evidence="9">
    <location>
        <begin position="554"/>
        <end position="565"/>
    </location>
</feature>
<feature type="binding site" evidence="8">
    <location>
        <position position="60"/>
    </location>
    <ligand>
        <name>Zn(2+)</name>
        <dbReference type="ChEBI" id="CHEBI:29105"/>
    </ligand>
</feature>
<evidence type="ECO:0000256" key="2">
    <source>
        <dbReference type="ARBA" id="ARBA00022723"/>
    </source>
</evidence>
<name>A0A1S4FNY4_AEDAE</name>
<evidence type="ECO:0000256" key="7">
    <source>
        <dbReference type="PROSITE-ProRule" id="PRU00042"/>
    </source>
</evidence>
<reference evidence="12" key="3">
    <citation type="submission" date="2012-09" db="EMBL/GenBank/DDBJ databases">
        <authorList>
            <consortium name="VectorBase"/>
        </authorList>
    </citation>
    <scope>NUCLEOTIDE SEQUENCE</scope>
    <source>
        <strain evidence="12">Liverpool</strain>
    </source>
</reference>
<dbReference type="InterPro" id="IPR022755">
    <property type="entry name" value="Znf_C2H2_jaz"/>
</dbReference>
<protein>
    <submittedName>
        <fullName evidence="12">AAEL010001-PA</fullName>
    </submittedName>
</protein>
<dbReference type="PANTHER" id="PTHR24394">
    <property type="entry name" value="ZINC FINGER PROTEIN"/>
    <property type="match status" value="1"/>
</dbReference>
<dbReference type="Gene3D" id="3.30.160.60">
    <property type="entry name" value="Classic Zinc Finger"/>
    <property type="match status" value="4"/>
</dbReference>
<dbReference type="GO" id="GO:0005634">
    <property type="term" value="C:nucleus"/>
    <property type="evidence" value="ECO:0007669"/>
    <property type="project" value="UniProtKB-SubCell"/>
</dbReference>
<dbReference type="SMART" id="SM00868">
    <property type="entry name" value="zf-AD"/>
    <property type="match status" value="1"/>
</dbReference>
<feature type="region of interest" description="Disordered" evidence="9">
    <location>
        <begin position="540"/>
        <end position="575"/>
    </location>
</feature>
<evidence type="ECO:0000256" key="1">
    <source>
        <dbReference type="ARBA" id="ARBA00004123"/>
    </source>
</evidence>
<gene>
    <name evidence="12" type="ORF">AaeL_AAEL010001</name>
</gene>
<feature type="domain" description="C2H2-type" evidence="10">
    <location>
        <begin position="470"/>
        <end position="497"/>
    </location>
</feature>
<accession>A0A1S4FNY4</accession>
<feature type="domain" description="C2H2-type" evidence="10">
    <location>
        <begin position="498"/>
        <end position="526"/>
    </location>
</feature>
<reference evidence="12" key="1">
    <citation type="submission" date="2005-10" db="EMBL/GenBank/DDBJ databases">
        <authorList>
            <person name="Loftus B.J."/>
            <person name="Nene V.M."/>
            <person name="Hannick L.I."/>
            <person name="Bidwell S."/>
            <person name="Haas B."/>
            <person name="Amedeo P."/>
            <person name="Orvis J."/>
            <person name="Wortman J.R."/>
            <person name="White O.R."/>
            <person name="Salzberg S."/>
            <person name="Shumway M."/>
            <person name="Koo H."/>
            <person name="Zhao Y."/>
            <person name="Holmes M."/>
            <person name="Miller J."/>
            <person name="Schatz M."/>
            <person name="Pop M."/>
            <person name="Pai G."/>
            <person name="Utterback T."/>
            <person name="Rogers Y.-H."/>
            <person name="Kravitz S."/>
            <person name="Fraser C.M."/>
        </authorList>
    </citation>
    <scope>NUCLEOTIDE SEQUENCE</scope>
    <source>
        <strain evidence="12">Liverpool</strain>
    </source>
</reference>
<dbReference type="AlphaFoldDB" id="A0A1S4FNY4"/>
<dbReference type="Pfam" id="PF12171">
    <property type="entry name" value="zf-C2H2_jaz"/>
    <property type="match status" value="1"/>
</dbReference>
<keyword evidence="3" id="KW-0677">Repeat</keyword>
<dbReference type="HOGENOM" id="CLU_027453_1_0_1"/>
<proteinExistence type="predicted"/>
<feature type="domain" description="C2H2-type" evidence="10">
    <location>
        <begin position="334"/>
        <end position="362"/>
    </location>
</feature>
<feature type="binding site" evidence="8">
    <location>
        <position position="10"/>
    </location>
    <ligand>
        <name>Zn(2+)</name>
        <dbReference type="ChEBI" id="CHEBI:29105"/>
    </ligand>
</feature>
<feature type="compositionally biased region" description="Acidic residues" evidence="9">
    <location>
        <begin position="154"/>
        <end position="164"/>
    </location>
</feature>
<dbReference type="SUPFAM" id="SSF57716">
    <property type="entry name" value="Glucocorticoid receptor-like (DNA-binding domain)"/>
    <property type="match status" value="1"/>
</dbReference>
<evidence type="ECO:0000313" key="12">
    <source>
        <dbReference type="EMBL" id="EAT38074.1"/>
    </source>
</evidence>
<keyword evidence="5 8" id="KW-0862">Zinc</keyword>
<dbReference type="PANTHER" id="PTHR24394:SF29">
    <property type="entry name" value="MYONEURIN"/>
    <property type="match status" value="1"/>
</dbReference>
<feature type="binding site" evidence="8">
    <location>
        <position position="13"/>
    </location>
    <ligand>
        <name>Zn(2+)</name>
        <dbReference type="ChEBI" id="CHEBI:29105"/>
    </ligand>
</feature>